<reference evidence="2 3" key="1">
    <citation type="journal article" date="2015" name="Genome Announc.">
        <title>Genomes of Geoalkalibacter ferrihydriticus Z-0531T and Geoalkalibacter subterraneus Red1T, Two Haloalkaliphilic Metal-Reducing Deltaproteobacteria.</title>
        <authorList>
            <person name="Badalamenti J.P."/>
            <person name="Krajmalnik-Brown R."/>
            <person name="Torres C.I."/>
            <person name="Bond D.R."/>
        </authorList>
    </citation>
    <scope>NUCLEOTIDE SEQUENCE [LARGE SCALE GENOMIC DNA]</scope>
    <source>
        <strain evidence="2 3">Red1</strain>
    </source>
</reference>
<feature type="region of interest" description="Disordered" evidence="1">
    <location>
        <begin position="93"/>
        <end position="113"/>
    </location>
</feature>
<proteinExistence type="predicted"/>
<dbReference type="HOGENOM" id="CLU_1188595_0_0_7"/>
<sequence length="233" mass="25985">MVRILLILMISITSSACERDGEKHNQNPIRIENSSNVIDIRGITHTSYSHEGKVTQRIAADQFLVRPRQFGGLRVKSINEAYLVNTSIDLHKRPDSDANTEEDLANTSTSSGSGVNLSSVIQNLAQARGVGRLTRVIITDLELNIFLNGNLRYKMLSNKAVIDFNKGQSSFNGFEYFHQDDVFLIRASEAYHDHGNNRFVIPGAFSFSSRTINRHGEGLIINDKGSLTFLDSE</sequence>
<protein>
    <submittedName>
        <fullName evidence="2">Uncharacterized protein</fullName>
    </submittedName>
</protein>
<dbReference type="AlphaFoldDB" id="A0A0B5FTI5"/>
<evidence type="ECO:0000313" key="2">
    <source>
        <dbReference type="EMBL" id="AJF07480.1"/>
    </source>
</evidence>
<evidence type="ECO:0000313" key="3">
    <source>
        <dbReference type="Proteomes" id="UP000035036"/>
    </source>
</evidence>
<accession>A0A0B5FTI5</accession>
<keyword evidence="3" id="KW-1185">Reference proteome</keyword>
<dbReference type="EMBL" id="CP010311">
    <property type="protein sequence ID" value="AJF07480.1"/>
    <property type="molecule type" value="Genomic_DNA"/>
</dbReference>
<dbReference type="RefSeq" id="WP_040201388.1">
    <property type="nucleotide sequence ID" value="NZ_CP010311.1"/>
</dbReference>
<dbReference type="Proteomes" id="UP000035036">
    <property type="component" value="Chromosome"/>
</dbReference>
<evidence type="ECO:0000256" key="1">
    <source>
        <dbReference type="SAM" id="MobiDB-lite"/>
    </source>
</evidence>
<name>A0A0B5FTI5_9BACT</name>
<dbReference type="PROSITE" id="PS51257">
    <property type="entry name" value="PROKAR_LIPOPROTEIN"/>
    <property type="match status" value="1"/>
</dbReference>
<organism evidence="2 3">
    <name type="scientific">Geoalkalibacter subterraneus</name>
    <dbReference type="NCBI Taxonomy" id="483547"/>
    <lineage>
        <taxon>Bacteria</taxon>
        <taxon>Pseudomonadati</taxon>
        <taxon>Thermodesulfobacteriota</taxon>
        <taxon>Desulfuromonadia</taxon>
        <taxon>Desulfuromonadales</taxon>
        <taxon>Geoalkalibacteraceae</taxon>
        <taxon>Geoalkalibacter</taxon>
    </lineage>
</organism>
<gene>
    <name evidence="2" type="ORF">GSUB_14245</name>
</gene>
<dbReference type="KEGG" id="gsb:GSUB_14245"/>